<feature type="domain" description="HTH cro/C1-type" evidence="7">
    <location>
        <begin position="9"/>
        <end position="62"/>
    </location>
</feature>
<dbReference type="Proteomes" id="UP000195437">
    <property type="component" value="Chromosome"/>
</dbReference>
<dbReference type="SMART" id="SM00530">
    <property type="entry name" value="HTH_XRE"/>
    <property type="match status" value="1"/>
</dbReference>
<name>A0A1Y0IME5_9BACL</name>
<comment type="similarity">
    <text evidence="5">Belongs to the Rap family.</text>
</comment>
<protein>
    <recommendedName>
        <fullName evidence="7">HTH cro/C1-type domain-containing protein</fullName>
    </recommendedName>
</protein>
<dbReference type="EMBL" id="CP021434">
    <property type="protein sequence ID" value="ARU61691.1"/>
    <property type="molecule type" value="Genomic_DNA"/>
</dbReference>
<evidence type="ECO:0000256" key="3">
    <source>
        <dbReference type="ARBA" id="ARBA00022737"/>
    </source>
</evidence>
<keyword evidence="9" id="KW-1185">Reference proteome</keyword>
<accession>A0A1Y0IME5</accession>
<dbReference type="PANTHER" id="PTHR46630">
    <property type="entry name" value="TETRATRICOPEPTIDE REPEAT PROTEIN 29"/>
    <property type="match status" value="1"/>
</dbReference>
<feature type="repeat" description="TPR" evidence="6">
    <location>
        <begin position="191"/>
        <end position="224"/>
    </location>
</feature>
<dbReference type="KEGG" id="tum:CBW65_12165"/>
<keyword evidence="4 6" id="KW-0802">TPR repeat</keyword>
<dbReference type="SUPFAM" id="SSF48452">
    <property type="entry name" value="TPR-like"/>
    <property type="match status" value="2"/>
</dbReference>
<dbReference type="RefSeq" id="WP_087457061.1">
    <property type="nucleotide sequence ID" value="NZ_CP021434.1"/>
</dbReference>
<reference evidence="9" key="1">
    <citation type="submission" date="2017-05" db="EMBL/GenBank/DDBJ databases">
        <authorList>
            <person name="Sung H."/>
        </authorList>
    </citation>
    <scope>NUCLEOTIDE SEQUENCE [LARGE SCALE GENOMIC DNA]</scope>
    <source>
        <strain evidence="9">AR23208</strain>
    </source>
</reference>
<dbReference type="InterPro" id="IPR011990">
    <property type="entry name" value="TPR-like_helical_dom_sf"/>
</dbReference>
<dbReference type="GO" id="GO:0003677">
    <property type="term" value="F:DNA binding"/>
    <property type="evidence" value="ECO:0007669"/>
    <property type="project" value="InterPro"/>
</dbReference>
<dbReference type="OrthoDB" id="1150409at2"/>
<dbReference type="Pfam" id="PF01381">
    <property type="entry name" value="HTH_3"/>
    <property type="match status" value="1"/>
</dbReference>
<evidence type="ECO:0000259" key="7">
    <source>
        <dbReference type="PROSITE" id="PS50943"/>
    </source>
</evidence>
<dbReference type="SUPFAM" id="SSF47413">
    <property type="entry name" value="lambda repressor-like DNA-binding domains"/>
    <property type="match status" value="1"/>
</dbReference>
<keyword evidence="2" id="KW-0963">Cytoplasm</keyword>
<dbReference type="InterPro" id="IPR051476">
    <property type="entry name" value="Bac_ResReg_Asp_Phosphatase"/>
</dbReference>
<comment type="subcellular location">
    <subcellularLocation>
        <location evidence="1">Cytoplasm</location>
    </subcellularLocation>
</comment>
<evidence type="ECO:0000256" key="6">
    <source>
        <dbReference type="PROSITE-ProRule" id="PRU00339"/>
    </source>
</evidence>
<proteinExistence type="inferred from homology"/>
<organism evidence="8 9">
    <name type="scientific">Tumebacillus avium</name>
    <dbReference type="NCBI Taxonomy" id="1903704"/>
    <lineage>
        <taxon>Bacteria</taxon>
        <taxon>Bacillati</taxon>
        <taxon>Bacillota</taxon>
        <taxon>Bacilli</taxon>
        <taxon>Bacillales</taxon>
        <taxon>Alicyclobacillaceae</taxon>
        <taxon>Tumebacillus</taxon>
    </lineage>
</organism>
<dbReference type="Gene3D" id="1.10.260.40">
    <property type="entry name" value="lambda repressor-like DNA-binding domains"/>
    <property type="match status" value="1"/>
</dbReference>
<dbReference type="PROSITE" id="PS50943">
    <property type="entry name" value="HTH_CROC1"/>
    <property type="match status" value="1"/>
</dbReference>
<dbReference type="SMART" id="SM00028">
    <property type="entry name" value="TPR"/>
    <property type="match status" value="5"/>
</dbReference>
<evidence type="ECO:0000256" key="5">
    <source>
        <dbReference type="ARBA" id="ARBA00038253"/>
    </source>
</evidence>
<dbReference type="GO" id="GO:0005737">
    <property type="term" value="C:cytoplasm"/>
    <property type="evidence" value="ECO:0007669"/>
    <property type="project" value="UniProtKB-SubCell"/>
</dbReference>
<dbReference type="CDD" id="cd00093">
    <property type="entry name" value="HTH_XRE"/>
    <property type="match status" value="1"/>
</dbReference>
<dbReference type="PROSITE" id="PS50005">
    <property type="entry name" value="TPR"/>
    <property type="match status" value="1"/>
</dbReference>
<dbReference type="AlphaFoldDB" id="A0A1Y0IME5"/>
<evidence type="ECO:0000256" key="1">
    <source>
        <dbReference type="ARBA" id="ARBA00004496"/>
    </source>
</evidence>
<evidence type="ECO:0000313" key="9">
    <source>
        <dbReference type="Proteomes" id="UP000195437"/>
    </source>
</evidence>
<evidence type="ECO:0000256" key="4">
    <source>
        <dbReference type="ARBA" id="ARBA00022803"/>
    </source>
</evidence>
<sequence>MSFSIGQKIRDLRLKKGMSQVELAKGLCTPSMVSQIESDRARPSYKILVMIADRLDVSLEHLLKDVKLELEHTSKYKMAMGFVRAKEYQLAVPLLMELLQNPQHKIPTVDLLLELAACYLEIGEIEEAETHLREVYEWAVSRQDHHVLVTVLLQMGKASKQLKDHAIALYHTKQAWEELQKIQHIDPMLRAKVAIQLAVLNEETGKVVDAVKNYEEALSLNQGNEQERGRLFLRLAEACHGTGNFQKADEYAAKAQLLLEEHENKEHRRTWERRLILMRIDKVENAVAVQQLMEIAEQFDADHNQYQAGETYAGLARLCFEMGQVDESWLYVNQAKMRLPELDPAMGRVHCVSAELYFSKDDREQACQYLQQAMGIYKQSGKIAELEEVTLQMCHELNKSGEHVEAFKQLAEFHVFMKKSLQLRGIIL</sequence>
<dbReference type="InterPro" id="IPR010982">
    <property type="entry name" value="Lambda_DNA-bd_dom_sf"/>
</dbReference>
<dbReference type="InterPro" id="IPR001387">
    <property type="entry name" value="Cro/C1-type_HTH"/>
</dbReference>
<dbReference type="PANTHER" id="PTHR46630:SF1">
    <property type="entry name" value="TETRATRICOPEPTIDE REPEAT PROTEIN 29"/>
    <property type="match status" value="1"/>
</dbReference>
<dbReference type="InterPro" id="IPR019734">
    <property type="entry name" value="TPR_rpt"/>
</dbReference>
<gene>
    <name evidence="8" type="ORF">CBW65_12165</name>
</gene>
<evidence type="ECO:0000256" key="2">
    <source>
        <dbReference type="ARBA" id="ARBA00022490"/>
    </source>
</evidence>
<keyword evidence="3" id="KW-0677">Repeat</keyword>
<evidence type="ECO:0000313" key="8">
    <source>
        <dbReference type="EMBL" id="ARU61691.1"/>
    </source>
</evidence>
<dbReference type="Gene3D" id="1.25.40.10">
    <property type="entry name" value="Tetratricopeptide repeat domain"/>
    <property type="match status" value="3"/>
</dbReference>
<dbReference type="Pfam" id="PF13181">
    <property type="entry name" value="TPR_8"/>
    <property type="match status" value="1"/>
</dbReference>